<feature type="region of interest" description="Disordered" evidence="1">
    <location>
        <begin position="112"/>
        <end position="137"/>
    </location>
</feature>
<protein>
    <submittedName>
        <fullName evidence="2">Uncharacterized protein</fullName>
    </submittedName>
</protein>
<evidence type="ECO:0000313" key="3">
    <source>
        <dbReference type="Proteomes" id="UP000825935"/>
    </source>
</evidence>
<dbReference type="EMBL" id="CM035435">
    <property type="protein sequence ID" value="KAH7290760.1"/>
    <property type="molecule type" value="Genomic_DNA"/>
</dbReference>
<organism evidence="2 3">
    <name type="scientific">Ceratopteris richardii</name>
    <name type="common">Triangle waterfern</name>
    <dbReference type="NCBI Taxonomy" id="49495"/>
    <lineage>
        <taxon>Eukaryota</taxon>
        <taxon>Viridiplantae</taxon>
        <taxon>Streptophyta</taxon>
        <taxon>Embryophyta</taxon>
        <taxon>Tracheophyta</taxon>
        <taxon>Polypodiopsida</taxon>
        <taxon>Polypodiidae</taxon>
        <taxon>Polypodiales</taxon>
        <taxon>Pteridineae</taxon>
        <taxon>Pteridaceae</taxon>
        <taxon>Parkerioideae</taxon>
        <taxon>Ceratopteris</taxon>
    </lineage>
</organism>
<dbReference type="AlphaFoldDB" id="A0A8T2R422"/>
<keyword evidence="3" id="KW-1185">Reference proteome</keyword>
<evidence type="ECO:0000313" key="2">
    <source>
        <dbReference type="EMBL" id="KAH7290760.1"/>
    </source>
</evidence>
<accession>A0A8T2R422</accession>
<feature type="compositionally biased region" description="Polar residues" evidence="1">
    <location>
        <begin position="112"/>
        <end position="125"/>
    </location>
</feature>
<evidence type="ECO:0000256" key="1">
    <source>
        <dbReference type="SAM" id="MobiDB-lite"/>
    </source>
</evidence>
<comment type="caution">
    <text evidence="2">The sequence shown here is derived from an EMBL/GenBank/DDBJ whole genome shotgun (WGS) entry which is preliminary data.</text>
</comment>
<gene>
    <name evidence="2" type="ORF">KP509_30G062600</name>
</gene>
<reference evidence="2" key="1">
    <citation type="submission" date="2021-08" db="EMBL/GenBank/DDBJ databases">
        <title>WGS assembly of Ceratopteris richardii.</title>
        <authorList>
            <person name="Marchant D.B."/>
            <person name="Chen G."/>
            <person name="Jenkins J."/>
            <person name="Shu S."/>
            <person name="Leebens-Mack J."/>
            <person name="Grimwood J."/>
            <person name="Schmutz J."/>
            <person name="Soltis P."/>
            <person name="Soltis D."/>
            <person name="Chen Z.-H."/>
        </authorList>
    </citation>
    <scope>NUCLEOTIDE SEQUENCE</scope>
    <source>
        <strain evidence="2">Whitten #5841</strain>
        <tissue evidence="2">Leaf</tissue>
    </source>
</reference>
<dbReference type="Proteomes" id="UP000825935">
    <property type="component" value="Chromosome 30"/>
</dbReference>
<name>A0A8T2R422_CERRI</name>
<proteinExistence type="predicted"/>
<sequence>MGTSFVQHSNLCNGDIIRASSALHPVNSHPKTLEASTCEKISSCARIIRSWIGATSVIHLIYILHGTSNSTDVNKITVNSQLAVQAVLTCNFVTFLILKIITGILSPTEGEQTNANMNSSLQPRLSRQGPRQGRTKVRAGDPMVLSAPCPSSSDQHRTACYWILPCFRSIFWQADPRLNNGSGRAKCTFRFTGEKVHGRWNGKGW</sequence>